<comment type="caution">
    <text evidence="2">The sequence shown here is derived from an EMBL/GenBank/DDBJ whole genome shotgun (WGS) entry which is preliminary data.</text>
</comment>
<dbReference type="AlphaFoldDB" id="A0A918S294"/>
<dbReference type="RefSeq" id="WP_189402797.1">
    <property type="nucleotide sequence ID" value="NZ_BMXA01000008.1"/>
</dbReference>
<dbReference type="Pfam" id="PF03923">
    <property type="entry name" value="Lipoprotein_16"/>
    <property type="match status" value="1"/>
</dbReference>
<organism evidence="2 3">
    <name type="scientific">Arenicella chitinivorans</name>
    <dbReference type="NCBI Taxonomy" id="1329800"/>
    <lineage>
        <taxon>Bacteria</taxon>
        <taxon>Pseudomonadati</taxon>
        <taxon>Pseudomonadota</taxon>
        <taxon>Gammaproteobacteria</taxon>
        <taxon>Arenicellales</taxon>
        <taxon>Arenicellaceae</taxon>
        <taxon>Arenicella</taxon>
    </lineage>
</organism>
<proteinExistence type="predicted"/>
<evidence type="ECO:0000256" key="1">
    <source>
        <dbReference type="SAM" id="SignalP"/>
    </source>
</evidence>
<evidence type="ECO:0000313" key="3">
    <source>
        <dbReference type="Proteomes" id="UP000614811"/>
    </source>
</evidence>
<evidence type="ECO:0000313" key="2">
    <source>
        <dbReference type="EMBL" id="GHA20273.1"/>
    </source>
</evidence>
<keyword evidence="3" id="KW-1185">Reference proteome</keyword>
<dbReference type="InterPro" id="IPR005619">
    <property type="entry name" value="Uncharacterised_YajG"/>
</dbReference>
<dbReference type="Proteomes" id="UP000614811">
    <property type="component" value="Unassembled WGS sequence"/>
</dbReference>
<name>A0A918S294_9GAMM</name>
<feature type="chain" id="PRO_5037710261" description="Flagellar biosynthesis protein" evidence="1">
    <location>
        <begin position="21"/>
        <end position="215"/>
    </location>
</feature>
<reference evidence="2" key="2">
    <citation type="submission" date="2020-09" db="EMBL/GenBank/DDBJ databases">
        <authorList>
            <person name="Sun Q."/>
            <person name="Kim S."/>
        </authorList>
    </citation>
    <scope>NUCLEOTIDE SEQUENCE</scope>
    <source>
        <strain evidence="2">KCTC 12711</strain>
    </source>
</reference>
<evidence type="ECO:0008006" key="4">
    <source>
        <dbReference type="Google" id="ProtNLM"/>
    </source>
</evidence>
<sequence>MNAFKLTIVLLALLSSTACVTGTRNLQNLEIPEYTSDKSGAGLVFIGPIVDKRGFEQKPKDPSTPSVKGDLSSVSAETRATLIGRQRNGYGKAMGDVALPVGVTVQDKMHALLKTGLESRGYTVVDDANAETRVAVDINEFWAWFSPGFVSVSFESKLQSDLSVESANGKKAISVSGYGLNKGQVASDANWELAFKRGFQNFLENLDTLLDESGL</sequence>
<gene>
    <name evidence="2" type="ORF">GCM10008090_32820</name>
</gene>
<keyword evidence="1" id="KW-0732">Signal</keyword>
<protein>
    <recommendedName>
        <fullName evidence="4">Flagellar biosynthesis protein</fullName>
    </recommendedName>
</protein>
<dbReference type="PROSITE" id="PS51257">
    <property type="entry name" value="PROKAR_LIPOPROTEIN"/>
    <property type="match status" value="1"/>
</dbReference>
<accession>A0A918S294</accession>
<reference evidence="2" key="1">
    <citation type="journal article" date="2014" name="Int. J. Syst. Evol. Microbiol.">
        <title>Complete genome sequence of Corynebacterium casei LMG S-19264T (=DSM 44701T), isolated from a smear-ripened cheese.</title>
        <authorList>
            <consortium name="US DOE Joint Genome Institute (JGI-PGF)"/>
            <person name="Walter F."/>
            <person name="Albersmeier A."/>
            <person name="Kalinowski J."/>
            <person name="Ruckert C."/>
        </authorList>
    </citation>
    <scope>NUCLEOTIDE SEQUENCE</scope>
    <source>
        <strain evidence="2">KCTC 12711</strain>
    </source>
</reference>
<feature type="signal peptide" evidence="1">
    <location>
        <begin position="1"/>
        <end position="20"/>
    </location>
</feature>
<dbReference type="EMBL" id="BMXA01000008">
    <property type="protein sequence ID" value="GHA20273.1"/>
    <property type="molecule type" value="Genomic_DNA"/>
</dbReference>